<evidence type="ECO:0000256" key="9">
    <source>
        <dbReference type="ARBA" id="ARBA00023224"/>
    </source>
</evidence>
<keyword evidence="8" id="KW-0325">Glycoprotein</keyword>
<keyword evidence="2" id="KW-1003">Cell membrane</keyword>
<gene>
    <name evidence="12" type="ORF">PLOB_00010214</name>
</gene>
<dbReference type="CDD" id="cd00637">
    <property type="entry name" value="7tm_classA_rhodopsin-like"/>
    <property type="match status" value="1"/>
</dbReference>
<keyword evidence="3 10" id="KW-0812">Transmembrane</keyword>
<dbReference type="PANTHER" id="PTHR24246">
    <property type="entry name" value="OLFACTORY RECEPTOR AND ADENOSINE RECEPTOR"/>
    <property type="match status" value="1"/>
</dbReference>
<sequence>MALTNFTEDEKYQKTFVKLLCSPELIRGVDGDLIFLSALNIFLSIAAFLGNTLILVALHKETSLHPPSKLLYRNLARTDLCPLVIACLTSVVNRRWDICCYTVLALFFSGYTLCDVSLLTLAAISVDRLLALLLGLRYRQVVTLKRTRVTVIGFWILSIVGASSFFWNPIITSS</sequence>
<dbReference type="InterPro" id="IPR000276">
    <property type="entry name" value="GPCR_Rhodpsn"/>
</dbReference>
<organism evidence="12 13">
    <name type="scientific">Porites lobata</name>
    <dbReference type="NCBI Taxonomy" id="104759"/>
    <lineage>
        <taxon>Eukaryota</taxon>
        <taxon>Metazoa</taxon>
        <taxon>Cnidaria</taxon>
        <taxon>Anthozoa</taxon>
        <taxon>Hexacorallia</taxon>
        <taxon>Scleractinia</taxon>
        <taxon>Fungiina</taxon>
        <taxon>Poritidae</taxon>
        <taxon>Porites</taxon>
    </lineage>
</organism>
<dbReference type="EMBL" id="CALNXK010000151">
    <property type="protein sequence ID" value="CAH3169634.1"/>
    <property type="molecule type" value="Genomic_DNA"/>
</dbReference>
<evidence type="ECO:0000256" key="8">
    <source>
        <dbReference type="ARBA" id="ARBA00023180"/>
    </source>
</evidence>
<evidence type="ECO:0000256" key="7">
    <source>
        <dbReference type="ARBA" id="ARBA00023170"/>
    </source>
</evidence>
<evidence type="ECO:0000256" key="2">
    <source>
        <dbReference type="ARBA" id="ARBA00022475"/>
    </source>
</evidence>
<feature type="non-terminal residue" evidence="12">
    <location>
        <position position="174"/>
    </location>
</feature>
<evidence type="ECO:0000256" key="4">
    <source>
        <dbReference type="ARBA" id="ARBA00022989"/>
    </source>
</evidence>
<accession>A0ABN8QVP9</accession>
<dbReference type="PRINTS" id="PR00237">
    <property type="entry name" value="GPCRRHODOPSN"/>
</dbReference>
<proteinExistence type="predicted"/>
<evidence type="ECO:0000313" key="13">
    <source>
        <dbReference type="Proteomes" id="UP001159405"/>
    </source>
</evidence>
<keyword evidence="4 10" id="KW-1133">Transmembrane helix</keyword>
<feature type="transmembrane region" description="Helical" evidence="10">
    <location>
        <begin position="104"/>
        <end position="126"/>
    </location>
</feature>
<dbReference type="Pfam" id="PF00001">
    <property type="entry name" value="7tm_1"/>
    <property type="match status" value="1"/>
</dbReference>
<keyword evidence="9" id="KW-0807">Transducer</keyword>
<keyword evidence="6 10" id="KW-0472">Membrane</keyword>
<evidence type="ECO:0000256" key="10">
    <source>
        <dbReference type="SAM" id="Phobius"/>
    </source>
</evidence>
<reference evidence="12 13" key="1">
    <citation type="submission" date="2022-05" db="EMBL/GenBank/DDBJ databases">
        <authorList>
            <consortium name="Genoscope - CEA"/>
            <person name="William W."/>
        </authorList>
    </citation>
    <scope>NUCLEOTIDE SEQUENCE [LARGE SCALE GENOMIC DNA]</scope>
</reference>
<comment type="caution">
    <text evidence="12">The sequence shown here is derived from an EMBL/GenBank/DDBJ whole genome shotgun (WGS) entry which is preliminary data.</text>
</comment>
<evidence type="ECO:0000313" key="12">
    <source>
        <dbReference type="EMBL" id="CAH3169634.1"/>
    </source>
</evidence>
<feature type="domain" description="G-protein coupled receptors family 1 profile" evidence="11">
    <location>
        <begin position="50"/>
        <end position="174"/>
    </location>
</feature>
<dbReference type="Gene3D" id="1.20.1070.10">
    <property type="entry name" value="Rhodopsin 7-helix transmembrane proteins"/>
    <property type="match status" value="1"/>
</dbReference>
<feature type="transmembrane region" description="Helical" evidence="10">
    <location>
        <begin position="147"/>
        <end position="167"/>
    </location>
</feature>
<dbReference type="Proteomes" id="UP001159405">
    <property type="component" value="Unassembled WGS sequence"/>
</dbReference>
<feature type="transmembrane region" description="Helical" evidence="10">
    <location>
        <begin position="33"/>
        <end position="58"/>
    </location>
</feature>
<protein>
    <recommendedName>
        <fullName evidence="11">G-protein coupled receptors family 1 profile domain-containing protein</fullName>
    </recommendedName>
</protein>
<evidence type="ECO:0000256" key="6">
    <source>
        <dbReference type="ARBA" id="ARBA00023136"/>
    </source>
</evidence>
<keyword evidence="7" id="KW-0675">Receptor</keyword>
<keyword evidence="13" id="KW-1185">Reference proteome</keyword>
<keyword evidence="5" id="KW-0297">G-protein coupled receptor</keyword>
<evidence type="ECO:0000256" key="1">
    <source>
        <dbReference type="ARBA" id="ARBA00004651"/>
    </source>
</evidence>
<dbReference type="PANTHER" id="PTHR24246:SF27">
    <property type="entry name" value="ADENOSINE RECEPTOR, ISOFORM A"/>
    <property type="match status" value="1"/>
</dbReference>
<evidence type="ECO:0000256" key="5">
    <source>
        <dbReference type="ARBA" id="ARBA00023040"/>
    </source>
</evidence>
<comment type="subcellular location">
    <subcellularLocation>
        <location evidence="1">Cell membrane</location>
        <topology evidence="1">Multi-pass membrane protein</topology>
    </subcellularLocation>
</comment>
<dbReference type="PROSITE" id="PS50262">
    <property type="entry name" value="G_PROTEIN_RECEP_F1_2"/>
    <property type="match status" value="1"/>
</dbReference>
<dbReference type="InterPro" id="IPR017452">
    <property type="entry name" value="GPCR_Rhodpsn_7TM"/>
</dbReference>
<evidence type="ECO:0000259" key="11">
    <source>
        <dbReference type="PROSITE" id="PS50262"/>
    </source>
</evidence>
<name>A0ABN8QVP9_9CNID</name>
<evidence type="ECO:0000256" key="3">
    <source>
        <dbReference type="ARBA" id="ARBA00022692"/>
    </source>
</evidence>
<dbReference type="SUPFAM" id="SSF81321">
    <property type="entry name" value="Family A G protein-coupled receptor-like"/>
    <property type="match status" value="1"/>
</dbReference>